<keyword evidence="4 6" id="KW-1133">Transmembrane helix</keyword>
<feature type="domain" description="CWH43-like N-terminal" evidence="7">
    <location>
        <begin position="22"/>
        <end position="256"/>
    </location>
</feature>
<dbReference type="InterPro" id="IPR019402">
    <property type="entry name" value="CWH43_N"/>
</dbReference>
<organism evidence="8 9">
    <name type="scientific">Stegodyphus mimosarum</name>
    <name type="common">African social velvet spider</name>
    <dbReference type="NCBI Taxonomy" id="407821"/>
    <lineage>
        <taxon>Eukaryota</taxon>
        <taxon>Metazoa</taxon>
        <taxon>Ecdysozoa</taxon>
        <taxon>Arthropoda</taxon>
        <taxon>Chelicerata</taxon>
        <taxon>Arachnida</taxon>
        <taxon>Araneae</taxon>
        <taxon>Araneomorphae</taxon>
        <taxon>Entelegynae</taxon>
        <taxon>Eresoidea</taxon>
        <taxon>Eresidae</taxon>
        <taxon>Stegodyphus</taxon>
    </lineage>
</organism>
<feature type="transmembrane region" description="Helical" evidence="6">
    <location>
        <begin position="235"/>
        <end position="256"/>
    </location>
</feature>
<feature type="transmembrane region" description="Helical" evidence="6">
    <location>
        <begin position="152"/>
        <end position="172"/>
    </location>
</feature>
<dbReference type="EMBL" id="KK115984">
    <property type="protein sequence ID" value="KFM66555.1"/>
    <property type="molecule type" value="Genomic_DNA"/>
</dbReference>
<feature type="transmembrane region" description="Helical" evidence="6">
    <location>
        <begin position="69"/>
        <end position="89"/>
    </location>
</feature>
<feature type="non-terminal residue" evidence="8">
    <location>
        <position position="301"/>
    </location>
</feature>
<proteinExistence type="inferred from homology"/>
<evidence type="ECO:0000313" key="9">
    <source>
        <dbReference type="Proteomes" id="UP000054359"/>
    </source>
</evidence>
<protein>
    <submittedName>
        <fullName evidence="8">DNA damage-regulated autophagy modulator protein 1</fullName>
    </submittedName>
</protein>
<evidence type="ECO:0000256" key="4">
    <source>
        <dbReference type="ARBA" id="ARBA00022989"/>
    </source>
</evidence>
<dbReference type="OMA" id="CAIELED"/>
<evidence type="ECO:0000256" key="3">
    <source>
        <dbReference type="ARBA" id="ARBA00022692"/>
    </source>
</evidence>
<dbReference type="InterPro" id="IPR050911">
    <property type="entry name" value="DRAM/TMEM150_Autophagy_Mod"/>
</dbReference>
<name>A0A087TN66_STEMI</name>
<dbReference type="GO" id="GO:0012505">
    <property type="term" value="C:endomembrane system"/>
    <property type="evidence" value="ECO:0007669"/>
    <property type="project" value="UniProtKB-SubCell"/>
</dbReference>
<evidence type="ECO:0000256" key="5">
    <source>
        <dbReference type="ARBA" id="ARBA00023136"/>
    </source>
</evidence>
<feature type="transmembrane region" description="Helical" evidence="6">
    <location>
        <begin position="110"/>
        <end position="132"/>
    </location>
</feature>
<evidence type="ECO:0000256" key="6">
    <source>
        <dbReference type="SAM" id="Phobius"/>
    </source>
</evidence>
<dbReference type="Pfam" id="PF10277">
    <property type="entry name" value="Frag1"/>
    <property type="match status" value="1"/>
</dbReference>
<keyword evidence="9" id="KW-1185">Reference proteome</keyword>
<dbReference type="PANTHER" id="PTHR21324:SF2">
    <property type="entry name" value="EG:22E5.9 PROTEIN"/>
    <property type="match status" value="1"/>
</dbReference>
<reference evidence="8 9" key="1">
    <citation type="submission" date="2013-11" db="EMBL/GenBank/DDBJ databases">
        <title>Genome sequencing of Stegodyphus mimosarum.</title>
        <authorList>
            <person name="Bechsgaard J."/>
        </authorList>
    </citation>
    <scope>NUCLEOTIDE SEQUENCE [LARGE SCALE GENOMIC DNA]</scope>
</reference>
<comment type="subcellular location">
    <subcellularLocation>
        <location evidence="1">Endomembrane system</location>
        <topology evidence="1">Multi-pass membrane protein</topology>
    </subcellularLocation>
</comment>
<evidence type="ECO:0000259" key="7">
    <source>
        <dbReference type="Pfam" id="PF10277"/>
    </source>
</evidence>
<evidence type="ECO:0000313" key="8">
    <source>
        <dbReference type="EMBL" id="KFM66555.1"/>
    </source>
</evidence>
<dbReference type="PANTHER" id="PTHR21324">
    <property type="entry name" value="FASTING-INDUCIBLE INTEGRAL MEMBRANE PROTEIN TM6P1-RELATED"/>
    <property type="match status" value="1"/>
</dbReference>
<dbReference type="AlphaFoldDB" id="A0A087TN66"/>
<dbReference type="Proteomes" id="UP000054359">
    <property type="component" value="Unassembled WGS sequence"/>
</dbReference>
<comment type="similarity">
    <text evidence="2">Belongs to the DRAM/TMEM150 family.</text>
</comment>
<feature type="transmembrane region" description="Helical" evidence="6">
    <location>
        <begin position="184"/>
        <end position="203"/>
    </location>
</feature>
<feature type="transmembrane region" description="Helical" evidence="6">
    <location>
        <begin position="21"/>
        <end position="43"/>
    </location>
</feature>
<evidence type="ECO:0000256" key="1">
    <source>
        <dbReference type="ARBA" id="ARBA00004127"/>
    </source>
</evidence>
<accession>A0A087TN66</accession>
<sequence>MEWPKVQVSSTKFHTEYKFIGGSWLPMAMCFAMLAAIFVPYLIVLGRGTLNPFLPFVSQAAGSPPQSGVFTLLIVTSCLLAFIGLNLLHMGVRIQKKRLDDQWARHTTSLLNKVSLIPGHLGILGMILVAGFPVDFYRAAENWMSITIIPHLIGALSLFLGGIFYCILITYIMSLLHPEQKQLLGIRVFLICLITMCSALQGYTVRDGFMEGLDEGNRLKDCVVGPHNVPYNMSYLVSSVCEWSLLLAFVVFFMTLREEAADFCFSMTITLKEKSEIKSLEKKEDFETNAKDENQNIGSSE</sequence>
<keyword evidence="5 6" id="KW-0472">Membrane</keyword>
<evidence type="ECO:0000256" key="2">
    <source>
        <dbReference type="ARBA" id="ARBA00006565"/>
    </source>
</evidence>
<keyword evidence="3 6" id="KW-0812">Transmembrane</keyword>
<gene>
    <name evidence="8" type="ORF">X975_12177</name>
</gene>
<dbReference type="OrthoDB" id="191706at2759"/>